<dbReference type="InterPro" id="IPR051531">
    <property type="entry name" value="N-acetyltransferase"/>
</dbReference>
<sequence length="181" mass="20970">MEGSIRLNTERLILRGLKPGDTEAVFKYRSDAITNRYQGWVPKNLEDTRQFISKVASEIDQYNSWFQFGILKKDNGELIGDLGIHFFDVEKFQVEIGCTLAKSQHGKGFAREALSATISYLFRDLNKRRIICSIDPRNVNSIKMVEALGFRKEAHFKQSILIDGEWFDDVVYALLKDEWNR</sequence>
<dbReference type="GO" id="GO:0016747">
    <property type="term" value="F:acyltransferase activity, transferring groups other than amino-acyl groups"/>
    <property type="evidence" value="ECO:0007669"/>
    <property type="project" value="InterPro"/>
</dbReference>
<dbReference type="Gene3D" id="3.40.630.30">
    <property type="match status" value="1"/>
</dbReference>
<proteinExistence type="predicted"/>
<dbReference type="InterPro" id="IPR000182">
    <property type="entry name" value="GNAT_dom"/>
</dbReference>
<gene>
    <name evidence="2" type="ORF">EO244_11535</name>
</gene>
<dbReference type="Pfam" id="PF13302">
    <property type="entry name" value="Acetyltransf_3"/>
    <property type="match status" value="1"/>
</dbReference>
<evidence type="ECO:0000259" key="1">
    <source>
        <dbReference type="PROSITE" id="PS51186"/>
    </source>
</evidence>
<keyword evidence="3" id="KW-1185">Reference proteome</keyword>
<dbReference type="InterPro" id="IPR016181">
    <property type="entry name" value="Acyl_CoA_acyltransferase"/>
</dbReference>
<reference evidence="2 3" key="1">
    <citation type="submission" date="2019-01" db="EMBL/GenBank/DDBJ databases">
        <title>Ancylomarina salipaludis sp. nov., isolated from a salt marsh.</title>
        <authorList>
            <person name="Yoon J.-H."/>
        </authorList>
    </citation>
    <scope>NUCLEOTIDE SEQUENCE [LARGE SCALE GENOMIC DNA]</scope>
    <source>
        <strain evidence="2 3">SHSM-M15</strain>
    </source>
</reference>
<dbReference type="EMBL" id="SAXA01000010">
    <property type="protein sequence ID" value="RXQ92259.1"/>
    <property type="molecule type" value="Genomic_DNA"/>
</dbReference>
<feature type="domain" description="N-acetyltransferase" evidence="1">
    <location>
        <begin position="12"/>
        <end position="177"/>
    </location>
</feature>
<dbReference type="PANTHER" id="PTHR43792">
    <property type="entry name" value="GNAT FAMILY, PUTATIVE (AFU_ORTHOLOGUE AFUA_3G00765)-RELATED-RELATED"/>
    <property type="match status" value="1"/>
</dbReference>
<evidence type="ECO:0000313" key="3">
    <source>
        <dbReference type="Proteomes" id="UP000289703"/>
    </source>
</evidence>
<organism evidence="2 3">
    <name type="scientific">Ancylomarina salipaludis</name>
    <dbReference type="NCBI Taxonomy" id="2501299"/>
    <lineage>
        <taxon>Bacteria</taxon>
        <taxon>Pseudomonadati</taxon>
        <taxon>Bacteroidota</taxon>
        <taxon>Bacteroidia</taxon>
        <taxon>Marinilabiliales</taxon>
        <taxon>Marinifilaceae</taxon>
        <taxon>Ancylomarina</taxon>
    </lineage>
</organism>
<dbReference type="PANTHER" id="PTHR43792:SF1">
    <property type="entry name" value="N-ACETYLTRANSFERASE DOMAIN-CONTAINING PROTEIN"/>
    <property type="match status" value="1"/>
</dbReference>
<dbReference type="OrthoDB" id="9788916at2"/>
<name>A0A4Q1JK32_9BACT</name>
<comment type="caution">
    <text evidence="2">The sequence shown here is derived from an EMBL/GenBank/DDBJ whole genome shotgun (WGS) entry which is preliminary data.</text>
</comment>
<dbReference type="AlphaFoldDB" id="A0A4Q1JK32"/>
<dbReference type="PROSITE" id="PS51186">
    <property type="entry name" value="GNAT"/>
    <property type="match status" value="1"/>
</dbReference>
<evidence type="ECO:0000313" key="2">
    <source>
        <dbReference type="EMBL" id="RXQ92259.1"/>
    </source>
</evidence>
<dbReference type="Proteomes" id="UP000289703">
    <property type="component" value="Unassembled WGS sequence"/>
</dbReference>
<dbReference type="SUPFAM" id="SSF55729">
    <property type="entry name" value="Acyl-CoA N-acyltransferases (Nat)"/>
    <property type="match status" value="1"/>
</dbReference>
<keyword evidence="2" id="KW-0808">Transferase</keyword>
<accession>A0A4Q1JK32</accession>
<protein>
    <submittedName>
        <fullName evidence="2">N-acetyltransferase</fullName>
    </submittedName>
</protein>